<dbReference type="PANTHER" id="PTHR11699">
    <property type="entry name" value="ALDEHYDE DEHYDROGENASE-RELATED"/>
    <property type="match status" value="1"/>
</dbReference>
<gene>
    <name evidence="6" type="ORF">AL504_17275</name>
</gene>
<dbReference type="InterPro" id="IPR016162">
    <property type="entry name" value="Ald_DH_N"/>
</dbReference>
<accession>A0A0X8P0F8</accession>
<comment type="similarity">
    <text evidence="1 4">Belongs to the aldehyde dehydrogenase family.</text>
</comment>
<dbReference type="EMBL" id="CP014060">
    <property type="protein sequence ID" value="AMG37603.1"/>
    <property type="molecule type" value="Genomic_DNA"/>
</dbReference>
<dbReference type="Gene3D" id="3.40.309.10">
    <property type="entry name" value="Aldehyde Dehydrogenase, Chain A, domain 2"/>
    <property type="match status" value="1"/>
</dbReference>
<dbReference type="InterPro" id="IPR016163">
    <property type="entry name" value="Ald_DH_C"/>
</dbReference>
<name>A0A0X8P0F8_ALCXX</name>
<dbReference type="InterPro" id="IPR016160">
    <property type="entry name" value="Ald_DH_CS_CYS"/>
</dbReference>
<dbReference type="Proteomes" id="UP000060602">
    <property type="component" value="Chromosome"/>
</dbReference>
<dbReference type="SUPFAM" id="SSF53720">
    <property type="entry name" value="ALDH-like"/>
    <property type="match status" value="1"/>
</dbReference>
<dbReference type="InterPro" id="IPR029510">
    <property type="entry name" value="Ald_DH_CS_GLU"/>
</dbReference>
<reference evidence="7" key="1">
    <citation type="submission" date="2015-12" db="EMBL/GenBank/DDBJ databases">
        <title>FDA dAtabase for Regulatory Grade micrObial Sequences (FDA-ARGOS): Supporting development and validation of Infectious Disease Dx tests.</title>
        <authorList>
            <person name="Case J."/>
            <person name="Tallon L."/>
            <person name="Sadzewicz L."/>
            <person name="Sengamalay N."/>
            <person name="Ott S."/>
            <person name="Godinez A."/>
            <person name="Nagaraj S."/>
            <person name="Nadendla S."/>
            <person name="Sichtig H."/>
        </authorList>
    </citation>
    <scope>NUCLEOTIDE SEQUENCE [LARGE SCALE GENOMIC DNA]</scope>
    <source>
        <strain evidence="7">FDAARGOS_147</strain>
    </source>
</reference>
<evidence type="ECO:0000313" key="7">
    <source>
        <dbReference type="Proteomes" id="UP000060602"/>
    </source>
</evidence>
<evidence type="ECO:0000256" key="1">
    <source>
        <dbReference type="ARBA" id="ARBA00009986"/>
    </source>
</evidence>
<dbReference type="PROSITE" id="PS00070">
    <property type="entry name" value="ALDEHYDE_DEHYDR_CYS"/>
    <property type="match status" value="1"/>
</dbReference>
<dbReference type="Pfam" id="PF00171">
    <property type="entry name" value="Aldedh"/>
    <property type="match status" value="1"/>
</dbReference>
<evidence type="ECO:0000259" key="5">
    <source>
        <dbReference type="Pfam" id="PF00171"/>
    </source>
</evidence>
<evidence type="ECO:0000256" key="4">
    <source>
        <dbReference type="RuleBase" id="RU003345"/>
    </source>
</evidence>
<dbReference type="FunFam" id="3.40.605.10:FF:000007">
    <property type="entry name" value="NAD/NADP-dependent betaine aldehyde dehydrogenase"/>
    <property type="match status" value="1"/>
</dbReference>
<feature type="active site" evidence="3">
    <location>
        <position position="253"/>
    </location>
</feature>
<dbReference type="AlphaFoldDB" id="A0A0X8P0F8"/>
<keyword evidence="2 4" id="KW-0560">Oxidoreductase</keyword>
<feature type="domain" description="Aldehyde dehydrogenase" evidence="5">
    <location>
        <begin position="17"/>
        <end position="482"/>
    </location>
</feature>
<dbReference type="RefSeq" id="WP_006392456.1">
    <property type="nucleotide sequence ID" value="NZ_CP014060.2"/>
</dbReference>
<dbReference type="FunFam" id="3.40.309.10:FF:000012">
    <property type="entry name" value="Betaine aldehyde dehydrogenase"/>
    <property type="match status" value="1"/>
</dbReference>
<organism evidence="6 7">
    <name type="scientific">Alcaligenes xylosoxydans xylosoxydans</name>
    <name type="common">Achromobacter xylosoxidans</name>
    <dbReference type="NCBI Taxonomy" id="85698"/>
    <lineage>
        <taxon>Bacteria</taxon>
        <taxon>Pseudomonadati</taxon>
        <taxon>Pseudomonadota</taxon>
        <taxon>Betaproteobacteria</taxon>
        <taxon>Burkholderiales</taxon>
        <taxon>Alcaligenaceae</taxon>
        <taxon>Achromobacter</taxon>
    </lineage>
</organism>
<evidence type="ECO:0000256" key="3">
    <source>
        <dbReference type="PROSITE-ProRule" id="PRU10007"/>
    </source>
</evidence>
<sequence length="486" mass="51494">MDELSQQAFLNHIGGEWVACASGATAPNLNPADSADVVGRFQQSDATDGARAVAAAAAAFPAWRDTPISKRAAILLRAAQLLEDRADSVARELTREEGKGLALARDEVLRSAQTLRFYAVEGQSFTGETFVNDDPDMVVYSQREPLGVVTVISPWNFPISIPARKIAPALITGNTVVFKPSSDAPLSGYRLAQALVEAGLPPGVLNFVTGPASKVGQAITTAPAVRAISFTGSTSAGEQIHRGAGLTTRTQMELGGKNPLIVLADADLDRAVDLAVKGGFSLSGQACTGTSRLLVDRKVLPAFTEKLLARMAKLTIGNGLEGNFDLGPLATRKQLDTVLSYVALGKQEATHLIGGDRLDGPGYERGYYVTPALFTDVTQQMRIAREEIFGPVLALIAVDGYDEAIACANDTEYGLAAAIATTDARYAHRFARDIQAGTVKINRTTTGNLINAPFGGLKSSSTSTFRESGRVGLEFYTQIKTVYRAG</sequence>
<evidence type="ECO:0000313" key="6">
    <source>
        <dbReference type="EMBL" id="AMG37603.1"/>
    </source>
</evidence>
<dbReference type="GO" id="GO:0016620">
    <property type="term" value="F:oxidoreductase activity, acting on the aldehyde or oxo group of donors, NAD or NADP as acceptor"/>
    <property type="evidence" value="ECO:0007669"/>
    <property type="project" value="InterPro"/>
</dbReference>
<evidence type="ECO:0000256" key="2">
    <source>
        <dbReference type="ARBA" id="ARBA00023002"/>
    </source>
</evidence>
<proteinExistence type="inferred from homology"/>
<dbReference type="InterPro" id="IPR015590">
    <property type="entry name" value="Aldehyde_DH_dom"/>
</dbReference>
<dbReference type="InterPro" id="IPR016161">
    <property type="entry name" value="Ald_DH/histidinol_DH"/>
</dbReference>
<dbReference type="Gene3D" id="3.40.605.10">
    <property type="entry name" value="Aldehyde Dehydrogenase, Chain A, domain 1"/>
    <property type="match status" value="1"/>
</dbReference>
<protein>
    <submittedName>
        <fullName evidence="6">Aldehyde dehydrogenase family protein</fullName>
    </submittedName>
</protein>
<dbReference type="PROSITE" id="PS00687">
    <property type="entry name" value="ALDEHYDE_DEHYDR_GLU"/>
    <property type="match status" value="1"/>
</dbReference>